<dbReference type="InterPro" id="IPR011050">
    <property type="entry name" value="Pectin_lyase_fold/virulence"/>
</dbReference>
<gene>
    <name evidence="10" type="ORF">QJS04_geneDACA019974</name>
</gene>
<keyword evidence="7" id="KW-0961">Cell wall biogenesis/degradation</keyword>
<evidence type="ECO:0000256" key="1">
    <source>
        <dbReference type="ARBA" id="ARBA00004191"/>
    </source>
</evidence>
<evidence type="ECO:0000256" key="9">
    <source>
        <dbReference type="RuleBase" id="RU361169"/>
    </source>
</evidence>
<evidence type="ECO:0000256" key="4">
    <source>
        <dbReference type="ARBA" id="ARBA00022525"/>
    </source>
</evidence>
<comment type="similarity">
    <text evidence="2 9">Belongs to the glycosyl hydrolase 28 family.</text>
</comment>
<keyword evidence="4" id="KW-0964">Secreted</keyword>
<evidence type="ECO:0000313" key="11">
    <source>
        <dbReference type="Proteomes" id="UP001179952"/>
    </source>
</evidence>
<comment type="caution">
    <text evidence="10">The sequence shown here is derived from an EMBL/GenBank/DDBJ whole genome shotgun (WGS) entry which is preliminary data.</text>
</comment>
<organism evidence="10 11">
    <name type="scientific">Acorus gramineus</name>
    <name type="common">Dwarf sweet flag</name>
    <dbReference type="NCBI Taxonomy" id="55184"/>
    <lineage>
        <taxon>Eukaryota</taxon>
        <taxon>Viridiplantae</taxon>
        <taxon>Streptophyta</taxon>
        <taxon>Embryophyta</taxon>
        <taxon>Tracheophyta</taxon>
        <taxon>Spermatophyta</taxon>
        <taxon>Magnoliopsida</taxon>
        <taxon>Liliopsida</taxon>
        <taxon>Acoraceae</taxon>
        <taxon>Acorus</taxon>
    </lineage>
</organism>
<dbReference type="PROSITE" id="PS00626">
    <property type="entry name" value="RCC1_2"/>
    <property type="match status" value="1"/>
</dbReference>
<evidence type="ECO:0000256" key="8">
    <source>
        <dbReference type="PROSITE-ProRule" id="PRU10052"/>
    </source>
</evidence>
<name>A0AAV9B4S6_ACOGR</name>
<feature type="active site" evidence="8">
    <location>
        <position position="15"/>
    </location>
</feature>
<dbReference type="InterPro" id="IPR000743">
    <property type="entry name" value="Glyco_hydro_28"/>
</dbReference>
<evidence type="ECO:0000256" key="2">
    <source>
        <dbReference type="ARBA" id="ARBA00008834"/>
    </source>
</evidence>
<evidence type="ECO:0000256" key="5">
    <source>
        <dbReference type="ARBA" id="ARBA00022801"/>
    </source>
</evidence>
<dbReference type="EMBL" id="JAUJYN010000005">
    <property type="protein sequence ID" value="KAK1271027.1"/>
    <property type="molecule type" value="Genomic_DNA"/>
</dbReference>
<dbReference type="AlphaFoldDB" id="A0AAV9B4S6"/>
<keyword evidence="6 9" id="KW-0326">Glycosidase</keyword>
<dbReference type="Pfam" id="PF00295">
    <property type="entry name" value="Glyco_hydro_28"/>
    <property type="match status" value="1"/>
</dbReference>
<dbReference type="InterPro" id="IPR012334">
    <property type="entry name" value="Pectin_lyas_fold"/>
</dbReference>
<dbReference type="GO" id="GO:0005975">
    <property type="term" value="P:carbohydrate metabolic process"/>
    <property type="evidence" value="ECO:0007669"/>
    <property type="project" value="InterPro"/>
</dbReference>
<dbReference type="InterPro" id="IPR000408">
    <property type="entry name" value="Reg_chr_condens"/>
</dbReference>
<reference evidence="10" key="2">
    <citation type="submission" date="2023-06" db="EMBL/GenBank/DDBJ databases">
        <authorList>
            <person name="Ma L."/>
            <person name="Liu K.-W."/>
            <person name="Li Z."/>
            <person name="Hsiao Y.-Y."/>
            <person name="Qi Y."/>
            <person name="Fu T."/>
            <person name="Tang G."/>
            <person name="Zhang D."/>
            <person name="Sun W.-H."/>
            <person name="Liu D.-K."/>
            <person name="Li Y."/>
            <person name="Chen G.-Z."/>
            <person name="Liu X.-D."/>
            <person name="Liao X.-Y."/>
            <person name="Jiang Y.-T."/>
            <person name="Yu X."/>
            <person name="Hao Y."/>
            <person name="Huang J."/>
            <person name="Zhao X.-W."/>
            <person name="Ke S."/>
            <person name="Chen Y.-Y."/>
            <person name="Wu W.-L."/>
            <person name="Hsu J.-L."/>
            <person name="Lin Y.-F."/>
            <person name="Huang M.-D."/>
            <person name="Li C.-Y."/>
            <person name="Huang L."/>
            <person name="Wang Z.-W."/>
            <person name="Zhao X."/>
            <person name="Zhong W.-Y."/>
            <person name="Peng D.-H."/>
            <person name="Ahmad S."/>
            <person name="Lan S."/>
            <person name="Zhang J.-S."/>
            <person name="Tsai W.-C."/>
            <person name="Van De Peer Y."/>
            <person name="Liu Z.-J."/>
        </authorList>
    </citation>
    <scope>NUCLEOTIDE SEQUENCE</scope>
    <source>
        <strain evidence="10">SCP</strain>
        <tissue evidence="10">Leaves</tissue>
    </source>
</reference>
<dbReference type="Gene3D" id="2.160.20.10">
    <property type="entry name" value="Single-stranded right-handed beta-helix, Pectin lyase-like"/>
    <property type="match status" value="1"/>
</dbReference>
<dbReference type="Proteomes" id="UP001179952">
    <property type="component" value="Unassembled WGS sequence"/>
</dbReference>
<dbReference type="GO" id="GO:0071555">
    <property type="term" value="P:cell wall organization"/>
    <property type="evidence" value="ECO:0007669"/>
    <property type="project" value="UniProtKB-KW"/>
</dbReference>
<evidence type="ECO:0000256" key="6">
    <source>
        <dbReference type="ARBA" id="ARBA00023295"/>
    </source>
</evidence>
<keyword evidence="5 9" id="KW-0378">Hydrolase</keyword>
<dbReference type="SUPFAM" id="SSF51126">
    <property type="entry name" value="Pectin lyase-like"/>
    <property type="match status" value="1"/>
</dbReference>
<keyword evidence="11" id="KW-1185">Reference proteome</keyword>
<sequence>MSNVNITGVACGPGHGISIGSLGKDGDRATVEQIHVQHCSFSGTTNGARIKTWQGGSGYARGITFNNITLTSTANPIIIDQFYCDSAKPCGISVCIQSHLLHLL</sequence>
<evidence type="ECO:0000256" key="3">
    <source>
        <dbReference type="ARBA" id="ARBA00022512"/>
    </source>
</evidence>
<reference evidence="10" key="1">
    <citation type="journal article" date="2023" name="Nat. Commun.">
        <title>Diploid and tetraploid genomes of Acorus and the evolution of monocots.</title>
        <authorList>
            <person name="Ma L."/>
            <person name="Liu K.W."/>
            <person name="Li Z."/>
            <person name="Hsiao Y.Y."/>
            <person name="Qi Y."/>
            <person name="Fu T."/>
            <person name="Tang G.D."/>
            <person name="Zhang D."/>
            <person name="Sun W.H."/>
            <person name="Liu D.K."/>
            <person name="Li Y."/>
            <person name="Chen G.Z."/>
            <person name="Liu X.D."/>
            <person name="Liao X.Y."/>
            <person name="Jiang Y.T."/>
            <person name="Yu X."/>
            <person name="Hao Y."/>
            <person name="Huang J."/>
            <person name="Zhao X.W."/>
            <person name="Ke S."/>
            <person name="Chen Y.Y."/>
            <person name="Wu W.L."/>
            <person name="Hsu J.L."/>
            <person name="Lin Y.F."/>
            <person name="Huang M.D."/>
            <person name="Li C.Y."/>
            <person name="Huang L."/>
            <person name="Wang Z.W."/>
            <person name="Zhao X."/>
            <person name="Zhong W.Y."/>
            <person name="Peng D.H."/>
            <person name="Ahmad S."/>
            <person name="Lan S."/>
            <person name="Zhang J.S."/>
            <person name="Tsai W.C."/>
            <person name="Van de Peer Y."/>
            <person name="Liu Z.J."/>
        </authorList>
    </citation>
    <scope>NUCLEOTIDE SEQUENCE</scope>
    <source>
        <strain evidence="10">SCP</strain>
    </source>
</reference>
<accession>A0AAV9B4S6</accession>
<protein>
    <submittedName>
        <fullName evidence="10">Polygalacturonase</fullName>
    </submittedName>
</protein>
<comment type="subcellular location">
    <subcellularLocation>
        <location evidence="1">Secreted</location>
        <location evidence="1">Cell wall</location>
    </subcellularLocation>
</comment>
<evidence type="ECO:0000313" key="10">
    <source>
        <dbReference type="EMBL" id="KAK1271027.1"/>
    </source>
</evidence>
<keyword evidence="3" id="KW-0134">Cell wall</keyword>
<dbReference type="PROSITE" id="PS00502">
    <property type="entry name" value="POLYGALACTURONASE"/>
    <property type="match status" value="1"/>
</dbReference>
<proteinExistence type="inferred from homology"/>
<evidence type="ECO:0000256" key="7">
    <source>
        <dbReference type="ARBA" id="ARBA00023316"/>
    </source>
</evidence>
<dbReference type="PANTHER" id="PTHR31375">
    <property type="match status" value="1"/>
</dbReference>
<dbReference type="GO" id="GO:0004650">
    <property type="term" value="F:polygalacturonase activity"/>
    <property type="evidence" value="ECO:0007669"/>
    <property type="project" value="InterPro"/>
</dbReference>